<dbReference type="InterPro" id="IPR029050">
    <property type="entry name" value="Immunoprotect_excell_Ig-like"/>
</dbReference>
<evidence type="ECO:0000313" key="3">
    <source>
        <dbReference type="Proteomes" id="UP001646141"/>
    </source>
</evidence>
<keyword evidence="1" id="KW-0732">Signal</keyword>
<gene>
    <name evidence="2" type="ORF">D3226_02720</name>
</gene>
<organism evidence="2 3">
    <name type="scientific">Leucobacter chromiireducens subsp. chromiireducens</name>
    <dbReference type="NCBI Taxonomy" id="660067"/>
    <lineage>
        <taxon>Bacteria</taxon>
        <taxon>Bacillati</taxon>
        <taxon>Actinomycetota</taxon>
        <taxon>Actinomycetes</taxon>
        <taxon>Micrococcales</taxon>
        <taxon>Microbacteriaceae</taxon>
        <taxon>Leucobacter</taxon>
    </lineage>
</organism>
<proteinExistence type="predicted"/>
<evidence type="ECO:0008006" key="4">
    <source>
        <dbReference type="Google" id="ProtNLM"/>
    </source>
</evidence>
<name>A0ABS1SL32_9MICO</name>
<accession>A0ABS1SL32</accession>
<dbReference type="Gene3D" id="2.60.40.1240">
    <property type="match status" value="1"/>
</dbReference>
<evidence type="ECO:0000256" key="1">
    <source>
        <dbReference type="ARBA" id="ARBA00022729"/>
    </source>
</evidence>
<dbReference type="EMBL" id="QYAD01000001">
    <property type="protein sequence ID" value="MBL3688873.1"/>
    <property type="molecule type" value="Genomic_DNA"/>
</dbReference>
<sequence length="126" mass="13344">MEFLVTGITVDPECTGEYPQPSKNGHFVKLDFEVATSSEAQGEFGFAFWKWIRPDGTTANADPGQDGNGYMCLAAGEQLPHYIGPGESVTGSVVLDVADPEGTLVAQPAYAGSTGSWTWEWAVPAG</sequence>
<reference evidence="2 3" key="1">
    <citation type="submission" date="2018-09" db="EMBL/GenBank/DDBJ databases">
        <title>Comparative genomics of Leucobacter spp.</title>
        <authorList>
            <person name="Reis A.C."/>
            <person name="Kolvenbach B.A."/>
            <person name="Corvini P.F.X."/>
            <person name="Nunes O.C."/>
        </authorList>
    </citation>
    <scope>NUCLEOTIDE SEQUENCE [LARGE SCALE GENOMIC DNA]</scope>
    <source>
        <strain evidence="2 3">L-1</strain>
    </source>
</reference>
<comment type="caution">
    <text evidence="2">The sequence shown here is derived from an EMBL/GenBank/DDBJ whole genome shotgun (WGS) entry which is preliminary data.</text>
</comment>
<evidence type="ECO:0000313" key="2">
    <source>
        <dbReference type="EMBL" id="MBL3688873.1"/>
    </source>
</evidence>
<protein>
    <recommendedName>
        <fullName evidence="4">DUF4352 domain-containing protein</fullName>
    </recommendedName>
</protein>
<dbReference type="Proteomes" id="UP001646141">
    <property type="component" value="Unassembled WGS sequence"/>
</dbReference>
<keyword evidence="3" id="KW-1185">Reference proteome</keyword>